<organism evidence="5 6">
    <name type="scientific">Caenorhabditis auriculariae</name>
    <dbReference type="NCBI Taxonomy" id="2777116"/>
    <lineage>
        <taxon>Eukaryota</taxon>
        <taxon>Metazoa</taxon>
        <taxon>Ecdysozoa</taxon>
        <taxon>Nematoda</taxon>
        <taxon>Chromadorea</taxon>
        <taxon>Rhabditida</taxon>
        <taxon>Rhabditina</taxon>
        <taxon>Rhabditomorpha</taxon>
        <taxon>Rhabditoidea</taxon>
        <taxon>Rhabditidae</taxon>
        <taxon>Peloderinae</taxon>
        <taxon>Caenorhabditis</taxon>
    </lineage>
</organism>
<dbReference type="Pfam" id="PF00400">
    <property type="entry name" value="WD40"/>
    <property type="match status" value="3"/>
</dbReference>
<accession>A0A8S1GS01</accession>
<dbReference type="InterPro" id="IPR015943">
    <property type="entry name" value="WD40/YVTN_repeat-like_dom_sf"/>
</dbReference>
<dbReference type="GO" id="GO:0016593">
    <property type="term" value="C:Cdc73/Paf1 complex"/>
    <property type="evidence" value="ECO:0007669"/>
    <property type="project" value="TreeGrafter"/>
</dbReference>
<evidence type="ECO:0000256" key="3">
    <source>
        <dbReference type="PROSITE-ProRule" id="PRU00221"/>
    </source>
</evidence>
<evidence type="ECO:0000313" key="5">
    <source>
        <dbReference type="EMBL" id="CAD6186256.1"/>
    </source>
</evidence>
<evidence type="ECO:0008006" key="7">
    <source>
        <dbReference type="Google" id="ProtNLM"/>
    </source>
</evidence>
<dbReference type="OrthoDB" id="17410at2759"/>
<name>A0A8S1GS01_9PELO</name>
<feature type="region of interest" description="Disordered" evidence="4">
    <location>
        <begin position="335"/>
        <end position="359"/>
    </location>
</feature>
<comment type="caution">
    <text evidence="5">The sequence shown here is derived from an EMBL/GenBank/DDBJ whole genome shotgun (WGS) entry which is preliminary data.</text>
</comment>
<gene>
    <name evidence="5" type="ORF">CAUJ_LOCUS2175</name>
</gene>
<proteinExistence type="predicted"/>
<evidence type="ECO:0000256" key="1">
    <source>
        <dbReference type="ARBA" id="ARBA00022574"/>
    </source>
</evidence>
<dbReference type="SUPFAM" id="SSF50978">
    <property type="entry name" value="WD40 repeat-like"/>
    <property type="match status" value="1"/>
</dbReference>
<dbReference type="InterPro" id="IPR001680">
    <property type="entry name" value="WD40_rpt"/>
</dbReference>
<dbReference type="PROSITE" id="PS50082">
    <property type="entry name" value="WD_REPEATS_2"/>
    <property type="match status" value="1"/>
</dbReference>
<protein>
    <recommendedName>
        <fullName evidence="7">Anaphase-promoting complex subunit 4 WD40 domain-containing protein</fullName>
    </recommendedName>
</protein>
<dbReference type="PANTHER" id="PTHR44090:SF1">
    <property type="entry name" value="SUPERKILLER COMPLEX PROTEIN 8"/>
    <property type="match status" value="1"/>
</dbReference>
<dbReference type="EMBL" id="CAJGYM010000004">
    <property type="protein sequence ID" value="CAD6186256.1"/>
    <property type="molecule type" value="Genomic_DNA"/>
</dbReference>
<dbReference type="InterPro" id="IPR036322">
    <property type="entry name" value="WD40_repeat_dom_sf"/>
</dbReference>
<dbReference type="AlphaFoldDB" id="A0A8S1GS01"/>
<evidence type="ECO:0000256" key="2">
    <source>
        <dbReference type="ARBA" id="ARBA00022737"/>
    </source>
</evidence>
<sequence>MVVLDDSMADDEQDVEDFGHVVEISGKTEKAHNRGVCGLWSFRQETGPIGLISVKKKNSDKSVTISEREVLANWRPAVQSCDVTNDGKTVLAVGLDSRIHQIAVGGLGTSHETRDFGYMETVYATMAPDRRTFAAASFSGHLSEGMIGENEYGRREKFPNIRNVSCLQYSTDMQYLAVGQTDGAIDLYEMNTFKPARKYEVHSMRIRKIVFLPGGEQFLSASDDKLIKLHSLGDVADFSKVLKAFSDSTRTNHAIRVFAGHKSSVLSVAVDLRSSGTRFATGSACGEIFMWHLEIASPICKVPSVHEGNVTALTFSPSGRHLLASGEDKIISCYNVPASGEPSPIPETYPEDAEESHADDKENYPYYEQQEGEPMDHSSQNYEPTVYASNSSYYEAYGAPGGQYAPEQTNYDYGESSAHEGVEGETQLYEPGNETSEAFEQTTVGGEAFIEPHQHPNIKYEEGPEY</sequence>
<keyword evidence="2" id="KW-0677">Repeat</keyword>
<dbReference type="SMART" id="SM00320">
    <property type="entry name" value="WD40"/>
    <property type="match status" value="5"/>
</dbReference>
<reference evidence="5" key="1">
    <citation type="submission" date="2020-10" db="EMBL/GenBank/DDBJ databases">
        <authorList>
            <person name="Kikuchi T."/>
        </authorList>
    </citation>
    <scope>NUCLEOTIDE SEQUENCE</scope>
    <source>
        <strain evidence="5">NKZ352</strain>
    </source>
</reference>
<keyword evidence="1 3" id="KW-0853">WD repeat</keyword>
<dbReference type="Gene3D" id="2.130.10.10">
    <property type="entry name" value="YVTN repeat-like/Quinoprotein amine dehydrogenase"/>
    <property type="match status" value="2"/>
</dbReference>
<evidence type="ECO:0000256" key="4">
    <source>
        <dbReference type="SAM" id="MobiDB-lite"/>
    </source>
</evidence>
<dbReference type="InterPro" id="IPR051510">
    <property type="entry name" value="SKI8"/>
</dbReference>
<keyword evidence="6" id="KW-1185">Reference proteome</keyword>
<feature type="repeat" description="WD" evidence="3">
    <location>
        <begin position="303"/>
        <end position="336"/>
    </location>
</feature>
<evidence type="ECO:0000313" key="6">
    <source>
        <dbReference type="Proteomes" id="UP000835052"/>
    </source>
</evidence>
<dbReference type="Proteomes" id="UP000835052">
    <property type="component" value="Unassembled WGS sequence"/>
</dbReference>
<dbReference type="PANTHER" id="PTHR44090">
    <property type="entry name" value="WD REPEAT-CONTAINING PROTEIN 61"/>
    <property type="match status" value="1"/>
</dbReference>